<reference evidence="1 2" key="1">
    <citation type="submission" date="2020-07" db="EMBL/GenBank/DDBJ databases">
        <title>Taxonomic proposal: Crassvirales, a new order of highly abundant and diverse bacterial viruses.</title>
        <authorList>
            <person name="Shkoporov A.N."/>
            <person name="Stockdale S.R."/>
            <person name="Guerin E."/>
            <person name="Ross R.P."/>
            <person name="Hill C."/>
        </authorList>
    </citation>
    <scope>NUCLEOTIDE SEQUENCE [LARGE SCALE GENOMIC DNA]</scope>
</reference>
<organism evidence="1 2">
    <name type="scientific">uncultured phage cr4_1</name>
    <dbReference type="NCBI Taxonomy" id="2772084"/>
    <lineage>
        <taxon>Viruses</taxon>
        <taxon>Duplodnaviria</taxon>
        <taxon>Heunggongvirae</taxon>
        <taxon>Uroviricota</taxon>
        <taxon>Caudoviricetes</taxon>
        <taxon>Crassvirales</taxon>
        <taxon>Suoliviridae</taxon>
        <taxon>Loutivirinae</taxon>
        <taxon>Buorbuivirus</taxon>
        <taxon>Buorbuivirus hominis</taxon>
    </lineage>
</organism>
<protein>
    <submittedName>
        <fullName evidence="1">Uncharacterized protein</fullName>
    </submittedName>
</protein>
<dbReference type="EMBL" id="MT774400">
    <property type="protein sequence ID" value="QOR57122.1"/>
    <property type="molecule type" value="Genomic_DNA"/>
</dbReference>
<dbReference type="Proteomes" id="UP000593850">
    <property type="component" value="Segment"/>
</dbReference>
<evidence type="ECO:0000313" key="2">
    <source>
        <dbReference type="Proteomes" id="UP000593850"/>
    </source>
</evidence>
<proteinExistence type="predicted"/>
<dbReference type="KEGG" id="vg:65131007"/>
<accession>A0A7M1RTI9</accession>
<sequence length="183" mass="20215">MSRISKSRVDLLQILINTEPTILAKVQSWDGSSKITPNATSVREDGQVFFYYGKGPLWWQRLLNTYESVSILDVAIRIADAITGSGGTRNEIAFNGITQALLEEAVKNRDHDCVIDILFDNLRTASTGELRSKYINKEAIEKFAKEKGLTGKVVISDNTFGFAGIEIRPGVVIPVKLGKVKTL</sequence>
<name>A0A7M1RTI9_9CAUD</name>
<dbReference type="GeneID" id="65131007"/>
<dbReference type="RefSeq" id="YP_010112574.1">
    <property type="nucleotide sequence ID" value="NC_055893.1"/>
</dbReference>
<keyword evidence="2" id="KW-1185">Reference proteome</keyword>
<evidence type="ECO:0000313" key="1">
    <source>
        <dbReference type="EMBL" id="QOR57122.1"/>
    </source>
</evidence>